<protein>
    <submittedName>
        <fullName evidence="2">Uncharacterized protein</fullName>
    </submittedName>
</protein>
<dbReference type="HOGENOM" id="CLU_742105_0_0_1"/>
<accession>G4TQG4</accession>
<feature type="region of interest" description="Disordered" evidence="1">
    <location>
        <begin position="97"/>
        <end position="130"/>
    </location>
</feature>
<sequence>MTHPGNYGLYPEYDDAHALGINPTNLLTQSNRTANGLSTGDAPTTVDPKMMSVASSAYPQYLPPTAAQFRPSSYQSTSNLAGYPPMLALSAMDSTLGDALDYEPTPETLSEQPSTPPTASTPPAPPAKPLIDQVKSLLTPKHLDKDPRGTAEKLFSLLIVSADQDKVSFVNTDKDTRMEVLTRIRDHAPKEFYTLYGKNLDALVLLRDWGKDAVKKEAYIETAMNWLQVVDKIPITVPMLVESGLGKIVKFLADRPPTRGEPLFHYLESFLRRLSLFGSTPSLLSSFATFVRALSPCPAREVSASTDMRGESAISTATTVFKGWRLWTLVFYVDSREKKKEKQNRFIPSPYARTSLILDEIEIQKRDNPNCYS</sequence>
<gene>
    <name evidence="2" type="ORF">PIIN_07510</name>
</gene>
<feature type="compositionally biased region" description="Pro residues" evidence="1">
    <location>
        <begin position="114"/>
        <end position="128"/>
    </location>
</feature>
<evidence type="ECO:0000256" key="1">
    <source>
        <dbReference type="SAM" id="MobiDB-lite"/>
    </source>
</evidence>
<evidence type="ECO:0000313" key="2">
    <source>
        <dbReference type="EMBL" id="CCA73557.1"/>
    </source>
</evidence>
<dbReference type="InParanoid" id="G4TQG4"/>
<dbReference type="EMBL" id="CAFZ01000234">
    <property type="protein sequence ID" value="CCA73557.1"/>
    <property type="molecule type" value="Genomic_DNA"/>
</dbReference>
<dbReference type="OrthoDB" id="6159439at2759"/>
<dbReference type="Proteomes" id="UP000007148">
    <property type="component" value="Unassembled WGS sequence"/>
</dbReference>
<keyword evidence="3" id="KW-1185">Reference proteome</keyword>
<dbReference type="STRING" id="1109443.G4TQG4"/>
<comment type="caution">
    <text evidence="2">The sequence shown here is derived from an EMBL/GenBank/DDBJ whole genome shotgun (WGS) entry which is preliminary data.</text>
</comment>
<name>G4TQG4_SERID</name>
<reference evidence="2 3" key="1">
    <citation type="journal article" date="2011" name="PLoS Pathog.">
        <title>Endophytic Life Strategies Decoded by Genome and Transcriptome Analyses of the Mutualistic Root Symbiont Piriformospora indica.</title>
        <authorList>
            <person name="Zuccaro A."/>
            <person name="Lahrmann U."/>
            <person name="Guldener U."/>
            <person name="Langen G."/>
            <person name="Pfiffi S."/>
            <person name="Biedenkopf D."/>
            <person name="Wong P."/>
            <person name="Samans B."/>
            <person name="Grimm C."/>
            <person name="Basiewicz M."/>
            <person name="Murat C."/>
            <person name="Martin F."/>
            <person name="Kogel K.H."/>
        </authorList>
    </citation>
    <scope>NUCLEOTIDE SEQUENCE [LARGE SCALE GENOMIC DNA]</scope>
    <source>
        <strain evidence="2 3">DSM 11827</strain>
    </source>
</reference>
<proteinExistence type="predicted"/>
<organism evidence="2 3">
    <name type="scientific">Serendipita indica (strain DSM 11827)</name>
    <name type="common">Root endophyte fungus</name>
    <name type="synonym">Piriformospora indica</name>
    <dbReference type="NCBI Taxonomy" id="1109443"/>
    <lineage>
        <taxon>Eukaryota</taxon>
        <taxon>Fungi</taxon>
        <taxon>Dikarya</taxon>
        <taxon>Basidiomycota</taxon>
        <taxon>Agaricomycotina</taxon>
        <taxon>Agaricomycetes</taxon>
        <taxon>Sebacinales</taxon>
        <taxon>Serendipitaceae</taxon>
        <taxon>Serendipita</taxon>
    </lineage>
</organism>
<dbReference type="AlphaFoldDB" id="G4TQG4"/>
<evidence type="ECO:0000313" key="3">
    <source>
        <dbReference type="Proteomes" id="UP000007148"/>
    </source>
</evidence>